<gene>
    <name evidence="1" type="ORF">Pla110_16540</name>
</gene>
<accession>A0A518CL79</accession>
<evidence type="ECO:0000313" key="2">
    <source>
        <dbReference type="Proteomes" id="UP000317178"/>
    </source>
</evidence>
<reference evidence="1 2" key="1">
    <citation type="submission" date="2019-02" db="EMBL/GenBank/DDBJ databases">
        <title>Deep-cultivation of Planctomycetes and their phenomic and genomic characterization uncovers novel biology.</title>
        <authorList>
            <person name="Wiegand S."/>
            <person name="Jogler M."/>
            <person name="Boedeker C."/>
            <person name="Pinto D."/>
            <person name="Vollmers J."/>
            <person name="Rivas-Marin E."/>
            <person name="Kohn T."/>
            <person name="Peeters S.H."/>
            <person name="Heuer A."/>
            <person name="Rast P."/>
            <person name="Oberbeckmann S."/>
            <person name="Bunk B."/>
            <person name="Jeske O."/>
            <person name="Meyerdierks A."/>
            <person name="Storesund J.E."/>
            <person name="Kallscheuer N."/>
            <person name="Luecker S."/>
            <person name="Lage O.M."/>
            <person name="Pohl T."/>
            <person name="Merkel B.J."/>
            <person name="Hornburger P."/>
            <person name="Mueller R.-W."/>
            <person name="Bruemmer F."/>
            <person name="Labrenz M."/>
            <person name="Spormann A.M."/>
            <person name="Op den Camp H."/>
            <person name="Overmann J."/>
            <person name="Amann R."/>
            <person name="Jetten M.S.M."/>
            <person name="Mascher T."/>
            <person name="Medema M.H."/>
            <person name="Devos D.P."/>
            <person name="Kaster A.-K."/>
            <person name="Ovreas L."/>
            <person name="Rohde M."/>
            <person name="Galperin M.Y."/>
            <person name="Jogler C."/>
        </authorList>
    </citation>
    <scope>NUCLEOTIDE SEQUENCE [LARGE SCALE GENOMIC DNA]</scope>
    <source>
        <strain evidence="1 2">Pla110</strain>
    </source>
</reference>
<keyword evidence="2" id="KW-1185">Reference proteome</keyword>
<evidence type="ECO:0000313" key="1">
    <source>
        <dbReference type="EMBL" id="QDU79934.1"/>
    </source>
</evidence>
<protein>
    <submittedName>
        <fullName evidence="1">Uncharacterized protein</fullName>
    </submittedName>
</protein>
<sequence>MEQKKLFKWDRVQEESLQKRLLVLDMYVVLDQASQGKFPVFKRSRLKLGLYLPYSVEAPDPSLLSDS</sequence>
<dbReference type="Proteomes" id="UP000317178">
    <property type="component" value="Chromosome"/>
</dbReference>
<dbReference type="KEGG" id="plon:Pla110_16540"/>
<dbReference type="AlphaFoldDB" id="A0A518CL79"/>
<proteinExistence type="predicted"/>
<organism evidence="1 2">
    <name type="scientific">Polystyrenella longa</name>
    <dbReference type="NCBI Taxonomy" id="2528007"/>
    <lineage>
        <taxon>Bacteria</taxon>
        <taxon>Pseudomonadati</taxon>
        <taxon>Planctomycetota</taxon>
        <taxon>Planctomycetia</taxon>
        <taxon>Planctomycetales</taxon>
        <taxon>Planctomycetaceae</taxon>
        <taxon>Polystyrenella</taxon>
    </lineage>
</organism>
<name>A0A518CL79_9PLAN</name>
<dbReference type="EMBL" id="CP036281">
    <property type="protein sequence ID" value="QDU79934.1"/>
    <property type="molecule type" value="Genomic_DNA"/>
</dbReference>